<protein>
    <recommendedName>
        <fullName evidence="1">protein-tyrosine-phosphatase</fullName>
        <ecNumber evidence="1">3.1.3.48</ecNumber>
    </recommendedName>
</protein>
<dbReference type="SUPFAM" id="SSF52799">
    <property type="entry name" value="(Phosphotyrosine protein) phosphatases II"/>
    <property type="match status" value="1"/>
</dbReference>
<feature type="domain" description="Tyrosine specific protein phosphatases" evidence="6">
    <location>
        <begin position="846"/>
        <end position="917"/>
    </location>
</feature>
<dbReference type="PANTHER" id="PTHR19134:SF553">
    <property type="entry name" value="TYROSINE-PROTEIN PHOSPHATASE 10D-RELATED"/>
    <property type="match status" value="1"/>
</dbReference>
<dbReference type="Gene3D" id="3.90.190.10">
    <property type="entry name" value="Protein tyrosine phosphatase superfamily"/>
    <property type="match status" value="1"/>
</dbReference>
<dbReference type="InterPro" id="IPR003595">
    <property type="entry name" value="Tyr_Pase_cat"/>
</dbReference>
<dbReference type="PANTHER" id="PTHR19134">
    <property type="entry name" value="RECEPTOR-TYPE TYROSINE-PROTEIN PHOSPHATASE"/>
    <property type="match status" value="1"/>
</dbReference>
<keyword evidence="3" id="KW-0904">Protein phosphatase</keyword>
<keyword evidence="8" id="KW-1185">Reference proteome</keyword>
<dbReference type="EMBL" id="JACVVK020000673">
    <property type="protein sequence ID" value="KAK7457301.1"/>
    <property type="molecule type" value="Genomic_DNA"/>
</dbReference>
<dbReference type="SMART" id="SM00194">
    <property type="entry name" value="PTPc"/>
    <property type="match status" value="1"/>
</dbReference>
<feature type="domain" description="Tyrosine-protein phosphatase" evidence="5">
    <location>
        <begin position="670"/>
        <end position="916"/>
    </location>
</feature>
<dbReference type="Pfam" id="PF00102">
    <property type="entry name" value="Y_phosphatase"/>
    <property type="match status" value="1"/>
</dbReference>
<sequence length="947" mass="107973">ENVVTVRVEAEEDALNLTVTGADLDKVVCSPTCTAKNISEERFRAENLEPGKQYHFNLTVSNSTLQKTSLITNLTTCTMPAKPFNFTERPGTDTLSLTWVQNGETSEDPRCTINEKECVAHTACEKKKGRFDQRRSKNGNTCTLNNVPFFAKYSVKVTVKSCGPRKATSTHELKYVRVPDKVKTFSVAERTATKVNVTVQEIRGGSDPPDQPWANCKEGHLHEKTRQHRSCYLDAVSHDKWPCDVDGLEPETSYVFKLTPWFCNVSEVQGPSKEVSVSTTKLFEGDFTSSAEGKFVTVTYTPGKQPQPETLTVNVTLDDAVTDNQYCSSHVRWKDPQFCSFHYPEETTCSVRAPYFFWEYNVNITVSAADEQKANVAPQGVVTGRSEPGEVSNLDYTECPHRGDDSKYIRIRWKDVCPRYRNDFISRYDYKWNGDAGGNVSSALQGFQQDKKTYRREGSHYFYSVQRAVIPEKPRIPQQAEIEKLVSEEETTSDKEQIQFHIKNSSFLFDNSRGRLTGKGMIVAFQATTEELSQSWRTNRDHELPPDTGYKVEFSAEELMKQGCGCMFATITDVLTSVWSTKSELSQRKDKKVLTPAMVALLVLACWLGWRSVVLRLLPVLPQKHADRRPVSEFDSGGMFPLRPRNTRPMVLVNLETTIAKKQRDDCLLLREEYDEIEACDVRHPADTGLLDVNRPKNRFADIVAFDHTRVKISPDEQGSDYINANYVPGYTRDDEYIATQGPLHSTMNDFWRMVWEHRVPIIVMLTQIQERGQIKCEKYWPSEHGEVRQYGEVKVTTTSVSSLNDYITTIFSLRHEKKDEEHEVIHFHYLKWLDMTADVQLQTILDFVSFVRQHVRPDRSGPMVVHCSAGAGRTGTFISIDYVMQFINERPVTDQLDIYGLILRMRTYRCRMVQTDVCRTETPDDETPVNAMEDAAEDADVAELLS</sequence>
<evidence type="ECO:0000259" key="5">
    <source>
        <dbReference type="PROSITE" id="PS50055"/>
    </source>
</evidence>
<dbReference type="InterPro" id="IPR029021">
    <property type="entry name" value="Prot-tyrosine_phosphatase-like"/>
</dbReference>
<gene>
    <name evidence="7" type="ORF">BaRGS_00039243</name>
</gene>
<dbReference type="EC" id="3.1.3.48" evidence="1"/>
<evidence type="ECO:0000256" key="2">
    <source>
        <dbReference type="ARBA" id="ARBA00022801"/>
    </source>
</evidence>
<evidence type="ECO:0000313" key="8">
    <source>
        <dbReference type="Proteomes" id="UP001519460"/>
    </source>
</evidence>
<name>A0ABD0J3I4_9CAEN</name>
<dbReference type="InterPro" id="IPR050348">
    <property type="entry name" value="Protein-Tyr_Phosphatase"/>
</dbReference>
<reference evidence="7 8" key="1">
    <citation type="journal article" date="2023" name="Sci. Data">
        <title>Genome assembly of the Korean intertidal mud-creeper Batillaria attramentaria.</title>
        <authorList>
            <person name="Patra A.K."/>
            <person name="Ho P.T."/>
            <person name="Jun S."/>
            <person name="Lee S.J."/>
            <person name="Kim Y."/>
            <person name="Won Y.J."/>
        </authorList>
    </citation>
    <scope>NUCLEOTIDE SEQUENCE [LARGE SCALE GENOMIC DNA]</scope>
    <source>
        <strain evidence="7">Wonlab-2016</strain>
    </source>
</reference>
<evidence type="ECO:0000256" key="3">
    <source>
        <dbReference type="ARBA" id="ARBA00022912"/>
    </source>
</evidence>
<dbReference type="InterPro" id="IPR000387">
    <property type="entry name" value="Tyr_Pase_dom"/>
</dbReference>
<evidence type="ECO:0000256" key="1">
    <source>
        <dbReference type="ARBA" id="ARBA00013064"/>
    </source>
</evidence>
<feature type="non-terminal residue" evidence="7">
    <location>
        <position position="1"/>
    </location>
</feature>
<keyword evidence="2" id="KW-0378">Hydrolase</keyword>
<dbReference type="PROSITE" id="PS50056">
    <property type="entry name" value="TYR_PHOSPHATASE_2"/>
    <property type="match status" value="1"/>
</dbReference>
<dbReference type="CDD" id="cd00047">
    <property type="entry name" value="PTPc"/>
    <property type="match status" value="1"/>
</dbReference>
<evidence type="ECO:0000256" key="4">
    <source>
        <dbReference type="ARBA" id="ARBA00051722"/>
    </source>
</evidence>
<accession>A0ABD0J3I4</accession>
<comment type="caution">
    <text evidence="7">The sequence shown here is derived from an EMBL/GenBank/DDBJ whole genome shotgun (WGS) entry which is preliminary data.</text>
</comment>
<dbReference type="Proteomes" id="UP001519460">
    <property type="component" value="Unassembled WGS sequence"/>
</dbReference>
<evidence type="ECO:0000313" key="7">
    <source>
        <dbReference type="EMBL" id="KAK7457301.1"/>
    </source>
</evidence>
<dbReference type="PRINTS" id="PR00700">
    <property type="entry name" value="PRTYPHPHTASE"/>
</dbReference>
<dbReference type="PROSITE" id="PS00383">
    <property type="entry name" value="TYR_PHOSPHATASE_1"/>
    <property type="match status" value="1"/>
</dbReference>
<proteinExistence type="predicted"/>
<comment type="catalytic activity">
    <reaction evidence="4">
        <text>O-phospho-L-tyrosyl-[protein] + H2O = L-tyrosyl-[protein] + phosphate</text>
        <dbReference type="Rhea" id="RHEA:10684"/>
        <dbReference type="Rhea" id="RHEA-COMP:10136"/>
        <dbReference type="Rhea" id="RHEA-COMP:20101"/>
        <dbReference type="ChEBI" id="CHEBI:15377"/>
        <dbReference type="ChEBI" id="CHEBI:43474"/>
        <dbReference type="ChEBI" id="CHEBI:46858"/>
        <dbReference type="ChEBI" id="CHEBI:61978"/>
        <dbReference type="EC" id="3.1.3.48"/>
    </reaction>
</comment>
<dbReference type="InterPro" id="IPR016130">
    <property type="entry name" value="Tyr_Pase_AS"/>
</dbReference>
<dbReference type="FunFam" id="3.90.190.10:FF:000102">
    <property type="entry name" value="Receptor-type tyrosine-protein phosphatase"/>
    <property type="match status" value="1"/>
</dbReference>
<dbReference type="GO" id="GO:0004725">
    <property type="term" value="F:protein tyrosine phosphatase activity"/>
    <property type="evidence" value="ECO:0007669"/>
    <property type="project" value="UniProtKB-EC"/>
</dbReference>
<dbReference type="AlphaFoldDB" id="A0ABD0J3I4"/>
<dbReference type="SMART" id="SM00404">
    <property type="entry name" value="PTPc_motif"/>
    <property type="match status" value="1"/>
</dbReference>
<dbReference type="InterPro" id="IPR000242">
    <property type="entry name" value="PTP_cat"/>
</dbReference>
<dbReference type="PROSITE" id="PS50055">
    <property type="entry name" value="TYR_PHOSPHATASE_PTP"/>
    <property type="match status" value="1"/>
</dbReference>
<organism evidence="7 8">
    <name type="scientific">Batillaria attramentaria</name>
    <dbReference type="NCBI Taxonomy" id="370345"/>
    <lineage>
        <taxon>Eukaryota</taxon>
        <taxon>Metazoa</taxon>
        <taxon>Spiralia</taxon>
        <taxon>Lophotrochozoa</taxon>
        <taxon>Mollusca</taxon>
        <taxon>Gastropoda</taxon>
        <taxon>Caenogastropoda</taxon>
        <taxon>Sorbeoconcha</taxon>
        <taxon>Cerithioidea</taxon>
        <taxon>Batillariidae</taxon>
        <taxon>Batillaria</taxon>
    </lineage>
</organism>
<evidence type="ECO:0000259" key="6">
    <source>
        <dbReference type="PROSITE" id="PS50056"/>
    </source>
</evidence>